<dbReference type="AlphaFoldDB" id="A0A2H3CLS7"/>
<dbReference type="InParanoid" id="A0A2H3CLS7"/>
<reference evidence="2" key="1">
    <citation type="journal article" date="2017" name="Nat. Ecol. Evol.">
        <title>Genome expansion and lineage-specific genetic innovations in the forest pathogenic fungi Armillaria.</title>
        <authorList>
            <person name="Sipos G."/>
            <person name="Prasanna A.N."/>
            <person name="Walter M.C."/>
            <person name="O'Connor E."/>
            <person name="Balint B."/>
            <person name="Krizsan K."/>
            <person name="Kiss B."/>
            <person name="Hess J."/>
            <person name="Varga T."/>
            <person name="Slot J."/>
            <person name="Riley R."/>
            <person name="Boka B."/>
            <person name="Rigling D."/>
            <person name="Barry K."/>
            <person name="Lee J."/>
            <person name="Mihaltcheva S."/>
            <person name="LaButti K."/>
            <person name="Lipzen A."/>
            <person name="Waldron R."/>
            <person name="Moloney N.M."/>
            <person name="Sperisen C."/>
            <person name="Kredics L."/>
            <person name="Vagvoelgyi C."/>
            <person name="Patrignani A."/>
            <person name="Fitzpatrick D."/>
            <person name="Nagy I."/>
            <person name="Doyle S."/>
            <person name="Anderson J.B."/>
            <person name="Grigoriev I.V."/>
            <person name="Gueldener U."/>
            <person name="Muensterkoetter M."/>
            <person name="Nagy L.G."/>
        </authorList>
    </citation>
    <scope>NUCLEOTIDE SEQUENCE [LARGE SCALE GENOMIC DNA]</scope>
    <source>
        <strain evidence="2">Ar21-2</strain>
    </source>
</reference>
<dbReference type="EMBL" id="KZ293701">
    <property type="protein sequence ID" value="PBK84049.1"/>
    <property type="molecule type" value="Genomic_DNA"/>
</dbReference>
<dbReference type="OrthoDB" id="3257768at2759"/>
<protein>
    <submittedName>
        <fullName evidence="1">Uncharacterized protein</fullName>
    </submittedName>
</protein>
<keyword evidence="2" id="KW-1185">Reference proteome</keyword>
<dbReference type="Proteomes" id="UP000217790">
    <property type="component" value="Unassembled WGS sequence"/>
</dbReference>
<evidence type="ECO:0000313" key="2">
    <source>
        <dbReference type="Proteomes" id="UP000217790"/>
    </source>
</evidence>
<evidence type="ECO:0000313" key="1">
    <source>
        <dbReference type="EMBL" id="PBK84049.1"/>
    </source>
</evidence>
<gene>
    <name evidence="1" type="ORF">ARMGADRAFT_944127</name>
</gene>
<sequence length="67" mass="7463">MTQITKEHFYDIANEVLAKIGNIEGNIGQLHIISHILHCLALYSFNHTPGVGQSCGDILESAWDRTK</sequence>
<organism evidence="1 2">
    <name type="scientific">Armillaria gallica</name>
    <name type="common">Bulbous honey fungus</name>
    <name type="synonym">Armillaria bulbosa</name>
    <dbReference type="NCBI Taxonomy" id="47427"/>
    <lineage>
        <taxon>Eukaryota</taxon>
        <taxon>Fungi</taxon>
        <taxon>Dikarya</taxon>
        <taxon>Basidiomycota</taxon>
        <taxon>Agaricomycotina</taxon>
        <taxon>Agaricomycetes</taxon>
        <taxon>Agaricomycetidae</taxon>
        <taxon>Agaricales</taxon>
        <taxon>Marasmiineae</taxon>
        <taxon>Physalacriaceae</taxon>
        <taxon>Armillaria</taxon>
    </lineage>
</organism>
<name>A0A2H3CLS7_ARMGA</name>
<accession>A0A2H3CLS7</accession>
<proteinExistence type="predicted"/>